<reference evidence="10 11" key="1">
    <citation type="submission" date="2019-08" db="EMBL/GenBank/DDBJ databases">
        <authorList>
            <person name="Alioto T."/>
            <person name="Alioto T."/>
            <person name="Gomez Garrido J."/>
        </authorList>
    </citation>
    <scope>NUCLEOTIDE SEQUENCE [LARGE SCALE GENOMIC DNA]</scope>
</reference>
<evidence type="ECO:0000256" key="4">
    <source>
        <dbReference type="ARBA" id="ARBA00019905"/>
    </source>
</evidence>
<dbReference type="GO" id="GO:0004555">
    <property type="term" value="F:alpha,alpha-trehalase activity"/>
    <property type="evidence" value="ECO:0007669"/>
    <property type="project" value="UniProtKB-EC"/>
</dbReference>
<feature type="region of interest" description="Disordered" evidence="8">
    <location>
        <begin position="578"/>
        <end position="598"/>
    </location>
</feature>
<dbReference type="InterPro" id="IPR001661">
    <property type="entry name" value="Glyco_hydro_37"/>
</dbReference>
<evidence type="ECO:0000256" key="3">
    <source>
        <dbReference type="ARBA" id="ARBA00012757"/>
    </source>
</evidence>
<evidence type="ECO:0000256" key="6">
    <source>
        <dbReference type="ARBA" id="ARBA00023295"/>
    </source>
</evidence>
<evidence type="ECO:0000313" key="11">
    <source>
        <dbReference type="Proteomes" id="UP000325440"/>
    </source>
</evidence>
<dbReference type="Gene3D" id="1.50.10.10">
    <property type="match status" value="1"/>
</dbReference>
<sequence>MKSYYSVFNLVVLVVYCLSTVLSQNLPNQLSDVQPSCNSQIYCQGEFLHDVQMAGIYRDSKTFVDKKLIYTESQILAKYKTLKDKYNGKVPPHIELLNFIDENLEDGDELEKWVPPDFRRTPSIMNRINDQNYKIWAYKLNRVWKTLARKVKDDVRTNPGNYSLIWVPNGFVIPGGRFRELYYWDTYWIVNGLLLCDMIATARGVIDNIISLVRQFGFMPNGERVYYTNRSQPPMLILMALSYYNATKDFQYIQNIISDLEKEFEFWMNHRMVTFQKNGKTYTMARYNAPSRGPRPESYREDYEIAEQYDTEEKREDFYARIKSGAETGWDFSSRWFIPADGTNRGNLSDIRTRDIIPVDLNSILCRNALILSQWFTMMGSNSKASKYLVLYIQLLRNIEEVLLRPDKGAWFDWDLINKKHREYFYVSNIVPLWAGTYTSQNSEVAMSVLKYLRDERIINADNSLIYNGIPTSMYETSQQWDFPNAWSPLQAFIIQGLDNTYYGPAQQVAKKMAEVWLSSNYKGFSEKETMFEKYNVLAAGETGSNGEYAPQEGFGWTNGVVFELLNRWTHLTPGQIILNQPKEPQRNNSETQPERKPCVNRLKRFAKRFGLLNLRTNE</sequence>
<evidence type="ECO:0000313" key="10">
    <source>
        <dbReference type="EMBL" id="VVC43419.1"/>
    </source>
</evidence>
<evidence type="ECO:0000256" key="5">
    <source>
        <dbReference type="ARBA" id="ARBA00022801"/>
    </source>
</evidence>
<evidence type="ECO:0000256" key="9">
    <source>
        <dbReference type="SAM" id="SignalP"/>
    </source>
</evidence>
<organism evidence="10 11">
    <name type="scientific">Cinara cedri</name>
    <dbReference type="NCBI Taxonomy" id="506608"/>
    <lineage>
        <taxon>Eukaryota</taxon>
        <taxon>Metazoa</taxon>
        <taxon>Ecdysozoa</taxon>
        <taxon>Arthropoda</taxon>
        <taxon>Hexapoda</taxon>
        <taxon>Insecta</taxon>
        <taxon>Pterygota</taxon>
        <taxon>Neoptera</taxon>
        <taxon>Paraneoptera</taxon>
        <taxon>Hemiptera</taxon>
        <taxon>Sternorrhyncha</taxon>
        <taxon>Aphidomorpha</taxon>
        <taxon>Aphidoidea</taxon>
        <taxon>Aphididae</taxon>
        <taxon>Lachninae</taxon>
        <taxon>Cinara</taxon>
    </lineage>
</organism>
<dbReference type="InterPro" id="IPR012341">
    <property type="entry name" value="6hp_glycosidase-like_sf"/>
</dbReference>
<name>A0A5E4NIC1_9HEMI</name>
<protein>
    <recommendedName>
        <fullName evidence="4 7">Trehalase</fullName>
        <ecNumber evidence="3 7">3.2.1.28</ecNumber>
    </recommendedName>
    <alternativeName>
        <fullName evidence="7">Alpha-trehalose glucohydrolase</fullName>
    </alternativeName>
</protein>
<dbReference type="OrthoDB" id="3542292at2759"/>
<evidence type="ECO:0000256" key="1">
    <source>
        <dbReference type="ARBA" id="ARBA00001576"/>
    </source>
</evidence>
<proteinExistence type="inferred from homology"/>
<accession>A0A5E4NIC1</accession>
<dbReference type="PROSITE" id="PS00928">
    <property type="entry name" value="TREHALASE_2"/>
    <property type="match status" value="1"/>
</dbReference>
<dbReference type="SUPFAM" id="SSF48208">
    <property type="entry name" value="Six-hairpin glycosidases"/>
    <property type="match status" value="1"/>
</dbReference>
<dbReference type="InterPro" id="IPR008928">
    <property type="entry name" value="6-hairpin_glycosidase_sf"/>
</dbReference>
<dbReference type="GO" id="GO:0005993">
    <property type="term" value="P:trehalose catabolic process"/>
    <property type="evidence" value="ECO:0007669"/>
    <property type="project" value="TreeGrafter"/>
</dbReference>
<dbReference type="PANTHER" id="PTHR23403">
    <property type="entry name" value="TREHALASE"/>
    <property type="match status" value="1"/>
</dbReference>
<gene>
    <name evidence="10" type="ORF">CINCED_3A007615</name>
</gene>
<keyword evidence="9" id="KW-0732">Signal</keyword>
<evidence type="ECO:0000256" key="8">
    <source>
        <dbReference type="SAM" id="MobiDB-lite"/>
    </source>
</evidence>
<dbReference type="Pfam" id="PF01204">
    <property type="entry name" value="Trehalase"/>
    <property type="match status" value="1"/>
</dbReference>
<feature type="signal peptide" evidence="9">
    <location>
        <begin position="1"/>
        <end position="23"/>
    </location>
</feature>
<dbReference type="EC" id="3.2.1.28" evidence="3 7"/>
<comment type="similarity">
    <text evidence="2 7">Belongs to the glycosyl hydrolase 37 family.</text>
</comment>
<feature type="chain" id="PRO_5022774034" description="Trehalase" evidence="9">
    <location>
        <begin position="24"/>
        <end position="619"/>
    </location>
</feature>
<comment type="catalytic activity">
    <reaction evidence="1 7">
        <text>alpha,alpha-trehalose + H2O = alpha-D-glucose + beta-D-glucose</text>
        <dbReference type="Rhea" id="RHEA:32675"/>
        <dbReference type="ChEBI" id="CHEBI:15377"/>
        <dbReference type="ChEBI" id="CHEBI:15903"/>
        <dbReference type="ChEBI" id="CHEBI:16551"/>
        <dbReference type="ChEBI" id="CHEBI:17925"/>
        <dbReference type="EC" id="3.2.1.28"/>
    </reaction>
</comment>
<keyword evidence="5 7" id="KW-0378">Hydrolase</keyword>
<evidence type="ECO:0000256" key="2">
    <source>
        <dbReference type="ARBA" id="ARBA00005615"/>
    </source>
</evidence>
<keyword evidence="6 7" id="KW-0326">Glycosidase</keyword>
<dbReference type="InterPro" id="IPR018232">
    <property type="entry name" value="Glyco_hydro_37_CS"/>
</dbReference>
<dbReference type="PANTHER" id="PTHR23403:SF1">
    <property type="entry name" value="TREHALASE"/>
    <property type="match status" value="1"/>
</dbReference>
<dbReference type="Proteomes" id="UP000325440">
    <property type="component" value="Unassembled WGS sequence"/>
</dbReference>
<dbReference type="AlphaFoldDB" id="A0A5E4NIC1"/>
<keyword evidence="11" id="KW-1185">Reference proteome</keyword>
<dbReference type="PRINTS" id="PR00744">
    <property type="entry name" value="GLHYDRLASE37"/>
</dbReference>
<dbReference type="EMBL" id="CABPRJ010002369">
    <property type="protein sequence ID" value="VVC43419.1"/>
    <property type="molecule type" value="Genomic_DNA"/>
</dbReference>
<dbReference type="PROSITE" id="PS00927">
    <property type="entry name" value="TREHALASE_1"/>
    <property type="match status" value="1"/>
</dbReference>
<evidence type="ECO:0000256" key="7">
    <source>
        <dbReference type="RuleBase" id="RU361180"/>
    </source>
</evidence>